<evidence type="ECO:0000313" key="4">
    <source>
        <dbReference type="EMBL" id="RCJ32529.1"/>
    </source>
</evidence>
<dbReference type="Pfam" id="PF00535">
    <property type="entry name" value="Glycos_transf_2"/>
    <property type="match status" value="1"/>
</dbReference>
<sequence>MKIFLIASECPPAAGGIATYVGNMAAMFSDAGHDITVFARSPQTGIEEKNKLKIIKIVPKDTYLLNSPKAHPRSETHPAFPHNVMGYWGAISYQLAEEVINYIRTHGQPDIIESEDYSGIAYFLLQKKLLGCPELQRVPIVLNLHSPQYLLYPADKMPSYHLCDYWVGRMEKFCILAADGIFAPTHYIAQQVKTTLNPDLDIEIIPLPAPQKLLYKKQLPLSLPTPGDIVYFGRLEVRKGIIPLLEACSQLWDAGINFQLTAIGGDTWYHLQGCYMKAYLTEKYRQYINSGKLIISSPLPQAQLYERVKKAWCVVLPSLWENFPNTCLESMLLGKAILASSAVGHVEMLQTAAMQGGLVFDWQNSNDFANKLNQVLSYSTTEILELGSKARTLILKISAPENVLSKRMAHLKKVIGQHKDRNIFPSLNYLPHGKVSYPSSLVVDTDISIKGRISICIPFYNCGHYISETLNSVFASTYPDLEVIIFNDGSTEKKSLETLAVIDRTYSNLKIIHSENLGVAAARNKMVEIASGEYIAFLDADDRVSPSFYTQAAKVLKQYKNVGFVASWIKEFGNSEKVWVAWNTEFPYLLCHNTLGVCTVVRKAAYLAAGSMKSVLAENLEDYECWINMCEKGWLGVVIPELHYFYRIRSDSRLQKGNREQLLYLYELIAEEHPQLYQDYGAEVYHLLNQNGASWLWDNPSQNTSELNVNMTGMEILSLVINKLKKVYSDGGISLILNRSLLVGKSLLRTWR</sequence>
<dbReference type="Proteomes" id="UP000252085">
    <property type="component" value="Unassembled WGS sequence"/>
</dbReference>
<dbReference type="InterPro" id="IPR001173">
    <property type="entry name" value="Glyco_trans_2-like"/>
</dbReference>
<dbReference type="GO" id="GO:0016757">
    <property type="term" value="F:glycosyltransferase activity"/>
    <property type="evidence" value="ECO:0007669"/>
    <property type="project" value="InterPro"/>
</dbReference>
<dbReference type="SUPFAM" id="SSF53448">
    <property type="entry name" value="Nucleotide-diphospho-sugar transferases"/>
    <property type="match status" value="1"/>
</dbReference>
<dbReference type="InterPro" id="IPR028098">
    <property type="entry name" value="Glyco_trans_4-like_N"/>
</dbReference>
<feature type="domain" description="Glycosyltransferase subfamily 4-like N-terminal" evidence="3">
    <location>
        <begin position="15"/>
        <end position="206"/>
    </location>
</feature>
<gene>
    <name evidence="4" type="ORF">A6769_27735</name>
</gene>
<dbReference type="CDD" id="cd03801">
    <property type="entry name" value="GT4_PimA-like"/>
    <property type="match status" value="1"/>
</dbReference>
<dbReference type="InterPro" id="IPR001296">
    <property type="entry name" value="Glyco_trans_1"/>
</dbReference>
<evidence type="ECO:0000313" key="5">
    <source>
        <dbReference type="Proteomes" id="UP000252085"/>
    </source>
</evidence>
<dbReference type="InterPro" id="IPR029044">
    <property type="entry name" value="Nucleotide-diphossugar_trans"/>
</dbReference>
<dbReference type="CDD" id="cd00761">
    <property type="entry name" value="Glyco_tranf_GTA_type"/>
    <property type="match status" value="1"/>
</dbReference>
<evidence type="ECO:0000259" key="2">
    <source>
        <dbReference type="Pfam" id="PF00535"/>
    </source>
</evidence>
<feature type="domain" description="Glycosyltransferase 2-like" evidence="2">
    <location>
        <begin position="454"/>
        <end position="584"/>
    </location>
</feature>
<protein>
    <submittedName>
        <fullName evidence="4">Glycosyltransferase</fullName>
    </submittedName>
</protein>
<organism evidence="4 5">
    <name type="scientific">Nostoc punctiforme NIES-2108</name>
    <dbReference type="NCBI Taxonomy" id="1356359"/>
    <lineage>
        <taxon>Bacteria</taxon>
        <taxon>Bacillati</taxon>
        <taxon>Cyanobacteriota</taxon>
        <taxon>Cyanophyceae</taxon>
        <taxon>Nostocales</taxon>
        <taxon>Nostocaceae</taxon>
        <taxon>Nostoc</taxon>
    </lineage>
</organism>
<name>A0A367R8T3_NOSPU</name>
<evidence type="ECO:0000259" key="3">
    <source>
        <dbReference type="Pfam" id="PF13439"/>
    </source>
</evidence>
<dbReference type="PANTHER" id="PTHR43685">
    <property type="entry name" value="GLYCOSYLTRANSFERASE"/>
    <property type="match status" value="1"/>
</dbReference>
<evidence type="ECO:0000259" key="1">
    <source>
        <dbReference type="Pfam" id="PF00534"/>
    </source>
</evidence>
<dbReference type="InterPro" id="IPR050834">
    <property type="entry name" value="Glycosyltransf_2"/>
</dbReference>
<keyword evidence="4" id="KW-0808">Transferase</keyword>
<dbReference type="Gene3D" id="3.90.550.10">
    <property type="entry name" value="Spore Coat Polysaccharide Biosynthesis Protein SpsA, Chain A"/>
    <property type="match status" value="1"/>
</dbReference>
<dbReference type="AlphaFoldDB" id="A0A367R8T3"/>
<feature type="domain" description="Glycosyl transferase family 1" evidence="1">
    <location>
        <begin position="226"/>
        <end position="377"/>
    </location>
</feature>
<dbReference type="Pfam" id="PF13439">
    <property type="entry name" value="Glyco_transf_4"/>
    <property type="match status" value="1"/>
</dbReference>
<dbReference type="Pfam" id="PF00534">
    <property type="entry name" value="Glycos_transf_1"/>
    <property type="match status" value="1"/>
</dbReference>
<dbReference type="Gene3D" id="3.40.50.2000">
    <property type="entry name" value="Glycogen Phosphorylase B"/>
    <property type="match status" value="2"/>
</dbReference>
<dbReference type="EMBL" id="LXQE01000165">
    <property type="protein sequence ID" value="RCJ32529.1"/>
    <property type="molecule type" value="Genomic_DNA"/>
</dbReference>
<comment type="caution">
    <text evidence="4">The sequence shown here is derived from an EMBL/GenBank/DDBJ whole genome shotgun (WGS) entry which is preliminary data.</text>
</comment>
<accession>A0A367R8T3</accession>
<reference evidence="4 5" key="1">
    <citation type="submission" date="2016-04" db="EMBL/GenBank/DDBJ databases">
        <authorList>
            <person name="Evans L.H."/>
            <person name="Alamgir A."/>
            <person name="Owens N."/>
            <person name="Weber N.D."/>
            <person name="Virtaneva K."/>
            <person name="Barbian K."/>
            <person name="Babar A."/>
            <person name="Rosenke K."/>
        </authorList>
    </citation>
    <scope>NUCLEOTIDE SEQUENCE [LARGE SCALE GENOMIC DNA]</scope>
    <source>
        <strain evidence="4">NIES-2108</strain>
    </source>
</reference>
<dbReference type="SUPFAM" id="SSF53756">
    <property type="entry name" value="UDP-Glycosyltransferase/glycogen phosphorylase"/>
    <property type="match status" value="1"/>
</dbReference>
<proteinExistence type="predicted"/>
<dbReference type="PANTHER" id="PTHR43685:SF2">
    <property type="entry name" value="GLYCOSYLTRANSFERASE 2-LIKE DOMAIN-CONTAINING PROTEIN"/>
    <property type="match status" value="1"/>
</dbReference>